<dbReference type="InterPro" id="IPR029688">
    <property type="entry name" value="ICR"/>
</dbReference>
<evidence type="ECO:0000256" key="4">
    <source>
        <dbReference type="SAM" id="MobiDB-lite"/>
    </source>
</evidence>
<accession>A0A7J8MQJ8</accession>
<dbReference type="EMBL" id="JABEZX010000009">
    <property type="protein sequence ID" value="MBA0566988.1"/>
    <property type="molecule type" value="Genomic_DNA"/>
</dbReference>
<evidence type="ECO:0000256" key="1">
    <source>
        <dbReference type="ARBA" id="ARBA00009778"/>
    </source>
</evidence>
<evidence type="ECO:0000259" key="5">
    <source>
        <dbReference type="Pfam" id="PF25019"/>
    </source>
</evidence>
<evidence type="ECO:0000313" key="6">
    <source>
        <dbReference type="EMBL" id="MBA0566988.1"/>
    </source>
</evidence>
<evidence type="ECO:0000256" key="3">
    <source>
        <dbReference type="SAM" id="Coils"/>
    </source>
</evidence>
<feature type="coiled-coil region" evidence="3">
    <location>
        <begin position="294"/>
        <end position="398"/>
    </location>
</feature>
<feature type="domain" description="R13L1/DRL21-like LRR repeat region" evidence="5">
    <location>
        <begin position="7"/>
        <end position="122"/>
    </location>
</feature>
<keyword evidence="7" id="KW-1185">Reference proteome</keyword>
<name>A0A7J8MQJ8_9ROSI</name>
<feature type="compositionally biased region" description="Basic and acidic residues" evidence="4">
    <location>
        <begin position="226"/>
        <end position="242"/>
    </location>
</feature>
<organism evidence="6 7">
    <name type="scientific">Gossypium lobatum</name>
    <dbReference type="NCBI Taxonomy" id="34289"/>
    <lineage>
        <taxon>Eukaryota</taxon>
        <taxon>Viridiplantae</taxon>
        <taxon>Streptophyta</taxon>
        <taxon>Embryophyta</taxon>
        <taxon>Tracheophyta</taxon>
        <taxon>Spermatophyta</taxon>
        <taxon>Magnoliopsida</taxon>
        <taxon>eudicotyledons</taxon>
        <taxon>Gunneridae</taxon>
        <taxon>Pentapetalae</taxon>
        <taxon>rosids</taxon>
        <taxon>malvids</taxon>
        <taxon>Malvales</taxon>
        <taxon>Malvaceae</taxon>
        <taxon>Malvoideae</taxon>
        <taxon>Gossypium</taxon>
    </lineage>
</organism>
<feature type="region of interest" description="Disordered" evidence="4">
    <location>
        <begin position="204"/>
        <end position="242"/>
    </location>
</feature>
<evidence type="ECO:0000313" key="7">
    <source>
        <dbReference type="Proteomes" id="UP000593572"/>
    </source>
</evidence>
<comment type="similarity">
    <text evidence="1">Belongs to the ICR family.</text>
</comment>
<dbReference type="Proteomes" id="UP000593572">
    <property type="component" value="Unassembled WGS sequence"/>
</dbReference>
<gene>
    <name evidence="6" type="ORF">Golob_011756</name>
</gene>
<sequence>KGDGHLIRELKILSNLGGNFCLPGLENVNGRDVREVKLNEKPGIDGLELHWSMDLENYTRRKEDEERVLDFLCPKKKLEQLITENYGGAKFASWIDDSSFKNLLSLKPRSCKNCKSLPSVGRGSKVPQRQSPRGSSSDSYPLRHRAITDSSSPKLRECRSRSGTPQSGPLNQKKLGTRIADLETQLGHAQQELKLLKHQLDSAEAAKKEAQEQLAKKIKKPKAPQKTHDSKKTHSCSLRDEFPKDNRRETDVFEVPMEKVAMEPKLEVDTTDAIETSTDPTTALEPEKPPSNDLALKDDEINVLKSKLAEKENEVIAYAQENEDLKNQLNEVTTNISTAKAKKAEMSLSLRLVKQELEASKKLAAQLTEKLRSVEGRREALEEEMKKLRVQTEQWRKAADAATAILCGGEETNGRLSNRCSSMDNIHFGGVYTGYVGSLGLDDDDGDGDGDGFRTEKRKGSGIKMFGDLWKKKGQK</sequence>
<feature type="compositionally biased region" description="Polar residues" evidence="4">
    <location>
        <begin position="127"/>
        <end position="139"/>
    </location>
</feature>
<feature type="compositionally biased region" description="Polar residues" evidence="4">
    <location>
        <begin position="161"/>
        <end position="170"/>
    </location>
</feature>
<feature type="compositionally biased region" description="Basic residues" evidence="4">
    <location>
        <begin position="216"/>
        <end position="225"/>
    </location>
</feature>
<dbReference type="InterPro" id="IPR056789">
    <property type="entry name" value="LRR_R13L1-DRL21"/>
</dbReference>
<protein>
    <recommendedName>
        <fullName evidence="5">R13L1/DRL21-like LRR repeat region domain-containing protein</fullName>
    </recommendedName>
</protein>
<dbReference type="Pfam" id="PF25019">
    <property type="entry name" value="LRR_R13L1-DRL21"/>
    <property type="match status" value="1"/>
</dbReference>
<feature type="region of interest" description="Disordered" evidence="4">
    <location>
        <begin position="270"/>
        <end position="293"/>
    </location>
</feature>
<reference evidence="6 7" key="1">
    <citation type="journal article" date="2019" name="Genome Biol. Evol.">
        <title>Insights into the evolution of the New World diploid cottons (Gossypium, subgenus Houzingenia) based on genome sequencing.</title>
        <authorList>
            <person name="Grover C.E."/>
            <person name="Arick M.A. 2nd"/>
            <person name="Thrash A."/>
            <person name="Conover J.L."/>
            <person name="Sanders W.S."/>
            <person name="Peterson D.G."/>
            <person name="Frelichowski J.E."/>
            <person name="Scheffler J.A."/>
            <person name="Scheffler B.E."/>
            <person name="Wendel J.F."/>
        </authorList>
    </citation>
    <scope>NUCLEOTIDE SEQUENCE [LARGE SCALE GENOMIC DNA]</scope>
    <source>
        <strain evidence="6">157</strain>
        <tissue evidence="6">Leaf</tissue>
    </source>
</reference>
<feature type="compositionally biased region" description="Basic and acidic residues" evidence="4">
    <location>
        <begin position="204"/>
        <end position="215"/>
    </location>
</feature>
<feature type="region of interest" description="Disordered" evidence="4">
    <location>
        <begin position="116"/>
        <end position="173"/>
    </location>
</feature>
<proteinExistence type="inferred from homology"/>
<keyword evidence="2 3" id="KW-0175">Coiled coil</keyword>
<dbReference type="PANTHER" id="PTHR34224">
    <property type="entry name" value="INTERACTOR OF CONSTITUTIVE ACTIVE ROPS 2, CHLOROPLASTIC-RELATED"/>
    <property type="match status" value="1"/>
</dbReference>
<evidence type="ECO:0000256" key="2">
    <source>
        <dbReference type="ARBA" id="ARBA00023054"/>
    </source>
</evidence>
<dbReference type="AlphaFoldDB" id="A0A7J8MQJ8"/>
<comment type="caution">
    <text evidence="6">The sequence shown here is derived from an EMBL/GenBank/DDBJ whole genome shotgun (WGS) entry which is preliminary data.</text>
</comment>
<dbReference type="PANTHER" id="PTHR34224:SF2">
    <property type="entry name" value="INTERACTOR OF CONSTITUTIVE ACTIVE ROPS 4"/>
    <property type="match status" value="1"/>
</dbReference>
<feature type="non-terminal residue" evidence="6">
    <location>
        <position position="1"/>
    </location>
</feature>